<dbReference type="SUPFAM" id="SSF54001">
    <property type="entry name" value="Cysteine proteinases"/>
    <property type="match status" value="1"/>
</dbReference>
<feature type="compositionally biased region" description="Polar residues" evidence="2">
    <location>
        <begin position="1"/>
        <end position="14"/>
    </location>
</feature>
<dbReference type="CDD" id="cd02257">
    <property type="entry name" value="Peptidase_C19"/>
    <property type="match status" value="1"/>
</dbReference>
<proteinExistence type="inferred from homology"/>
<evidence type="ECO:0000313" key="5">
    <source>
        <dbReference type="Proteomes" id="UP001168990"/>
    </source>
</evidence>
<dbReference type="InterPro" id="IPR001394">
    <property type="entry name" value="Peptidase_C19_UCH"/>
</dbReference>
<dbReference type="GO" id="GO:0004843">
    <property type="term" value="F:cysteine-type deubiquitinase activity"/>
    <property type="evidence" value="ECO:0007669"/>
    <property type="project" value="InterPro"/>
</dbReference>
<dbReference type="InterPro" id="IPR028889">
    <property type="entry name" value="USP"/>
</dbReference>
<reference evidence="4" key="1">
    <citation type="journal article" date="2023" name="bioRxiv">
        <title>Scaffold-level genome assemblies of two parasitoid biocontrol wasps reveal the parthenogenesis mechanism and an associated novel virus.</title>
        <authorList>
            <person name="Inwood S."/>
            <person name="Skelly J."/>
            <person name="Guhlin J."/>
            <person name="Harrop T."/>
            <person name="Goldson S."/>
            <person name="Dearden P."/>
        </authorList>
    </citation>
    <scope>NUCLEOTIDE SEQUENCE</scope>
    <source>
        <strain evidence="4">Irish</strain>
        <tissue evidence="4">Whole body</tissue>
    </source>
</reference>
<dbReference type="Pfam" id="PF00443">
    <property type="entry name" value="UCH"/>
    <property type="match status" value="1"/>
</dbReference>
<protein>
    <recommendedName>
        <fullName evidence="3">USP domain-containing protein</fullName>
    </recommendedName>
</protein>
<keyword evidence="5" id="KW-1185">Reference proteome</keyword>
<dbReference type="GO" id="GO:0005634">
    <property type="term" value="C:nucleus"/>
    <property type="evidence" value="ECO:0007669"/>
    <property type="project" value="TreeGrafter"/>
</dbReference>
<evidence type="ECO:0000256" key="1">
    <source>
        <dbReference type="ARBA" id="ARBA00009085"/>
    </source>
</evidence>
<evidence type="ECO:0000259" key="3">
    <source>
        <dbReference type="PROSITE" id="PS50235"/>
    </source>
</evidence>
<reference evidence="4" key="2">
    <citation type="submission" date="2023-03" db="EMBL/GenBank/DDBJ databases">
        <authorList>
            <person name="Inwood S.N."/>
            <person name="Skelly J.G."/>
            <person name="Guhlin J."/>
            <person name="Harrop T.W.R."/>
            <person name="Goldson S.G."/>
            <person name="Dearden P.K."/>
        </authorList>
    </citation>
    <scope>NUCLEOTIDE SEQUENCE</scope>
    <source>
        <strain evidence="4">Irish</strain>
        <tissue evidence="4">Whole body</tissue>
    </source>
</reference>
<sequence length="634" mass="72049">MLSVTSATVHQTMCPTTPNSNSNNTRLVEKTLWGKLKPLITKGKCRNIATKNKVPIFITTEPTLDDKPNRLKNVSLSVVAATTPSTSEEEHPAISFTVKENVWATNKDEENTVVANEIGENEIHWSFEDNDEQLSTAVGETFERTENNPAEEFTVERKRKRGVQGRMANAVKYLKTSENVSIPTISDSNQLNTISNVSNDDIPCETSQPIHNNEVEPWITKDEEENWEKLMQSENFYTDAPYYMTGFPNPPGENRCWLNATLHTLFILPLIDYLDHVDSSDCSRLTKTLVTIQQFWREGVAEKDKTYQIVKKFKEELSVLDETYASQKQQDVSEFLMIFLNYIKTEWEQLATAAKSTRQIIHETENVPKNGQNIVNNISRVQTTPKKRVPLATISPLKQVNNNINETIEKNVGVPSLENLEIESIQATAACNPIDRFFLLHMLEHYICKGCLEHRQRNIDNLMLYVDIPNKETESIDLTEAISKSMEPEERSLTCAKCKHAVHNVSTSFRKSPAVLMVQINRYGMTNEGIVEKINTAVNIPDEFTLNSHDEIDQFKPIGIIAHVGSAMDCGHYTSYAEHDDQWFHYNDMDVVPMSKDEALAAARTTAYLVFFVNVKLNSNKSSEVFDTEEDPLR</sequence>
<dbReference type="GO" id="GO:0016579">
    <property type="term" value="P:protein deubiquitination"/>
    <property type="evidence" value="ECO:0007669"/>
    <property type="project" value="InterPro"/>
</dbReference>
<evidence type="ECO:0000256" key="2">
    <source>
        <dbReference type="SAM" id="MobiDB-lite"/>
    </source>
</evidence>
<comment type="caution">
    <text evidence="4">The sequence shown here is derived from an EMBL/GenBank/DDBJ whole genome shotgun (WGS) entry which is preliminary data.</text>
</comment>
<dbReference type="PANTHER" id="PTHR24006">
    <property type="entry name" value="UBIQUITIN CARBOXYL-TERMINAL HYDROLASE"/>
    <property type="match status" value="1"/>
</dbReference>
<organism evidence="4 5">
    <name type="scientific">Microctonus aethiopoides</name>
    <dbReference type="NCBI Taxonomy" id="144406"/>
    <lineage>
        <taxon>Eukaryota</taxon>
        <taxon>Metazoa</taxon>
        <taxon>Ecdysozoa</taxon>
        <taxon>Arthropoda</taxon>
        <taxon>Hexapoda</taxon>
        <taxon>Insecta</taxon>
        <taxon>Pterygota</taxon>
        <taxon>Neoptera</taxon>
        <taxon>Endopterygota</taxon>
        <taxon>Hymenoptera</taxon>
        <taxon>Apocrita</taxon>
        <taxon>Ichneumonoidea</taxon>
        <taxon>Braconidae</taxon>
        <taxon>Euphorinae</taxon>
        <taxon>Microctonus</taxon>
    </lineage>
</organism>
<comment type="similarity">
    <text evidence="1">Belongs to the peptidase C19 family.</text>
</comment>
<dbReference type="InterPro" id="IPR038765">
    <property type="entry name" value="Papain-like_cys_pep_sf"/>
</dbReference>
<dbReference type="InterPro" id="IPR050164">
    <property type="entry name" value="Peptidase_C19"/>
</dbReference>
<gene>
    <name evidence="4" type="ORF">PV328_006432</name>
</gene>
<dbReference type="GO" id="GO:0005829">
    <property type="term" value="C:cytosol"/>
    <property type="evidence" value="ECO:0007669"/>
    <property type="project" value="TreeGrafter"/>
</dbReference>
<dbReference type="Proteomes" id="UP001168990">
    <property type="component" value="Unassembled WGS sequence"/>
</dbReference>
<feature type="domain" description="USP" evidence="3">
    <location>
        <begin position="245"/>
        <end position="615"/>
    </location>
</feature>
<dbReference type="Gene3D" id="3.90.70.10">
    <property type="entry name" value="Cysteine proteinases"/>
    <property type="match status" value="1"/>
</dbReference>
<accession>A0AA39FPG4</accession>
<dbReference type="PROSITE" id="PS50235">
    <property type="entry name" value="USP_3"/>
    <property type="match status" value="1"/>
</dbReference>
<dbReference type="AlphaFoldDB" id="A0AA39FPG4"/>
<evidence type="ECO:0000313" key="4">
    <source>
        <dbReference type="EMBL" id="KAK0173196.1"/>
    </source>
</evidence>
<feature type="region of interest" description="Disordered" evidence="2">
    <location>
        <begin position="1"/>
        <end position="23"/>
    </location>
</feature>
<dbReference type="EMBL" id="JAQQBS010000002">
    <property type="protein sequence ID" value="KAK0173196.1"/>
    <property type="molecule type" value="Genomic_DNA"/>
</dbReference>
<name>A0AA39FPG4_9HYME</name>